<gene>
    <name evidence="2" type="ORF">BZA70DRAFT_293059</name>
</gene>
<reference evidence="2 3" key="1">
    <citation type="submission" date="2024-03" db="EMBL/GenBank/DDBJ databases">
        <title>Genome-scale model development and genomic sequencing of the oleaginous clade Lipomyces.</title>
        <authorList>
            <consortium name="Lawrence Berkeley National Laboratory"/>
            <person name="Czajka J.J."/>
            <person name="Han Y."/>
            <person name="Kim J."/>
            <person name="Mondo S.J."/>
            <person name="Hofstad B.A."/>
            <person name="Robles A."/>
            <person name="Haridas S."/>
            <person name="Riley R."/>
            <person name="LaButti K."/>
            <person name="Pangilinan J."/>
            <person name="Andreopoulos W."/>
            <person name="Lipzen A."/>
            <person name="Yan J."/>
            <person name="Wang M."/>
            <person name="Ng V."/>
            <person name="Grigoriev I.V."/>
            <person name="Spatafora J.W."/>
            <person name="Magnuson J.K."/>
            <person name="Baker S.E."/>
            <person name="Pomraning K.R."/>
        </authorList>
    </citation>
    <scope>NUCLEOTIDE SEQUENCE [LARGE SCALE GENOMIC DNA]</scope>
    <source>
        <strain evidence="2 3">Phaff 52-87</strain>
    </source>
</reference>
<dbReference type="Proteomes" id="UP001498771">
    <property type="component" value="Unassembled WGS sequence"/>
</dbReference>
<feature type="non-terminal residue" evidence="2">
    <location>
        <position position="1"/>
    </location>
</feature>
<keyword evidence="3" id="KW-1185">Reference proteome</keyword>
<dbReference type="RefSeq" id="XP_064770769.1">
    <property type="nucleotide sequence ID" value="XM_064914400.1"/>
</dbReference>
<feature type="transmembrane region" description="Helical" evidence="1">
    <location>
        <begin position="17"/>
        <end position="35"/>
    </location>
</feature>
<name>A0ABR1FD15_9ASCO</name>
<sequence>ERQSLVAKSRKAKEKRFGRVVGCEAVILPVLLLVLRSSSRLSLSGYISSSTFLAFTRVLLLISIGILTSQPHLALYLFSFPSFLLPAFLCRSSSLLFRLALRPPLSTFLLNQTNHRSTPLFHFWDPLLNPISIASFSIWPRSELHTSCWLT</sequence>
<feature type="transmembrane region" description="Helical" evidence="1">
    <location>
        <begin position="47"/>
        <end position="67"/>
    </location>
</feature>
<keyword evidence="1" id="KW-0472">Membrane</keyword>
<protein>
    <submittedName>
        <fullName evidence="2">Uncharacterized protein</fullName>
    </submittedName>
</protein>
<keyword evidence="1" id="KW-1133">Transmembrane helix</keyword>
<evidence type="ECO:0000313" key="2">
    <source>
        <dbReference type="EMBL" id="KAK7207736.1"/>
    </source>
</evidence>
<accession>A0ABR1FD15</accession>
<feature type="transmembrane region" description="Helical" evidence="1">
    <location>
        <begin position="73"/>
        <end position="90"/>
    </location>
</feature>
<comment type="caution">
    <text evidence="2">The sequence shown here is derived from an EMBL/GenBank/DDBJ whole genome shotgun (WGS) entry which is preliminary data.</text>
</comment>
<proteinExistence type="predicted"/>
<keyword evidence="1" id="KW-0812">Transmembrane</keyword>
<dbReference type="EMBL" id="JBBJBU010000001">
    <property type="protein sequence ID" value="KAK7207736.1"/>
    <property type="molecule type" value="Genomic_DNA"/>
</dbReference>
<evidence type="ECO:0000313" key="3">
    <source>
        <dbReference type="Proteomes" id="UP001498771"/>
    </source>
</evidence>
<organism evidence="2 3">
    <name type="scientific">Myxozyma melibiosi</name>
    <dbReference type="NCBI Taxonomy" id="54550"/>
    <lineage>
        <taxon>Eukaryota</taxon>
        <taxon>Fungi</taxon>
        <taxon>Dikarya</taxon>
        <taxon>Ascomycota</taxon>
        <taxon>Saccharomycotina</taxon>
        <taxon>Lipomycetes</taxon>
        <taxon>Lipomycetales</taxon>
        <taxon>Lipomycetaceae</taxon>
        <taxon>Myxozyma</taxon>
    </lineage>
</organism>
<dbReference type="GeneID" id="90039912"/>
<evidence type="ECO:0000256" key="1">
    <source>
        <dbReference type="SAM" id="Phobius"/>
    </source>
</evidence>